<dbReference type="Pfam" id="PF12706">
    <property type="entry name" value="Lactamase_B_2"/>
    <property type="match status" value="1"/>
</dbReference>
<dbReference type="PIRSF" id="PIRSF038896">
    <property type="entry name" value="NAPE-PLD"/>
    <property type="match status" value="1"/>
</dbReference>
<dbReference type="GO" id="GO:0070291">
    <property type="term" value="P:N-acylethanolamine metabolic process"/>
    <property type="evidence" value="ECO:0007669"/>
    <property type="project" value="TreeGrafter"/>
</dbReference>
<dbReference type="Proteomes" id="UP000037751">
    <property type="component" value="Unassembled WGS sequence"/>
</dbReference>
<dbReference type="GO" id="GO:0008270">
    <property type="term" value="F:zinc ion binding"/>
    <property type="evidence" value="ECO:0007669"/>
    <property type="project" value="InterPro"/>
</dbReference>
<dbReference type="InterPro" id="IPR001279">
    <property type="entry name" value="Metallo-B-lactamas"/>
</dbReference>
<feature type="domain" description="Metallo-beta-lactamase" evidence="1">
    <location>
        <begin position="132"/>
        <end position="390"/>
    </location>
</feature>
<keyword evidence="3" id="KW-1185">Reference proteome</keyword>
<dbReference type="GO" id="GO:0005737">
    <property type="term" value="C:cytoplasm"/>
    <property type="evidence" value="ECO:0007669"/>
    <property type="project" value="TreeGrafter"/>
</dbReference>
<dbReference type="OrthoDB" id="332863at2759"/>
<protein>
    <recommendedName>
        <fullName evidence="1">Metallo-beta-lactamase domain-containing protein</fullName>
    </recommendedName>
</protein>
<dbReference type="VEuPathDB" id="FungiDB:Malapachy_3913"/>
<dbReference type="GeneID" id="28730248"/>
<dbReference type="InterPro" id="IPR024884">
    <property type="entry name" value="NAPE-PLD"/>
</dbReference>
<dbReference type="RefSeq" id="XP_017992005.1">
    <property type="nucleotide sequence ID" value="XM_018138372.1"/>
</dbReference>
<dbReference type="GO" id="GO:0070290">
    <property type="term" value="F:N-acylphosphatidylethanolamine-specific phospholipase D activity"/>
    <property type="evidence" value="ECO:0007669"/>
    <property type="project" value="InterPro"/>
</dbReference>
<proteinExistence type="predicted"/>
<dbReference type="PANTHER" id="PTHR15032">
    <property type="entry name" value="N-ACYL-PHOSPHATIDYLETHANOLAMINE-HYDROLYZING PHOSPHOLIPASE D"/>
    <property type="match status" value="1"/>
</dbReference>
<reference evidence="2 3" key="1">
    <citation type="submission" date="2015-07" db="EMBL/GenBank/DDBJ databases">
        <title>Draft Genome Sequence of Malassezia furfur CBS1878 and Malassezia pachydermatis CBS1879.</title>
        <authorList>
            <person name="Triana S."/>
            <person name="Ohm R."/>
            <person name="Gonzalez A."/>
            <person name="DeCock H."/>
            <person name="Restrepo S."/>
            <person name="Celis A."/>
        </authorList>
    </citation>
    <scope>NUCLEOTIDE SEQUENCE [LARGE SCALE GENOMIC DNA]</scope>
    <source>
        <strain evidence="2 3">CBS 1879</strain>
    </source>
</reference>
<evidence type="ECO:0000259" key="1">
    <source>
        <dbReference type="Pfam" id="PF12706"/>
    </source>
</evidence>
<dbReference type="GO" id="GO:0070292">
    <property type="term" value="P:N-acylphosphatidylethanolamine metabolic process"/>
    <property type="evidence" value="ECO:0007669"/>
    <property type="project" value="TreeGrafter"/>
</dbReference>
<gene>
    <name evidence="2" type="ORF">Malapachy_3913</name>
</gene>
<dbReference type="AlphaFoldDB" id="A0A0M9VPF3"/>
<evidence type="ECO:0000313" key="3">
    <source>
        <dbReference type="Proteomes" id="UP000037751"/>
    </source>
</evidence>
<sequence>MDRLITVKRAEHEEVPAHHVISEDSKARTFQNPWDSWHKPTIAELVQGLEWGERDGNRMFPSILGSLKDMFIAPMEGKLPRPSYLSRVNVPLHVQKPDFSFAEERVKATWLGHAGSLVQLPPLTPGDRPFTVLFDPIFSARCSPSQWIGPIRSFRPPCKVKELPPIDLVVISHNHFDHLDFHTIESLWKHFPDTVHFFAPLGNKDWFIQPHLGISAERVYDMDWWDEAHIHAPSTGTEVGAGIRLVCTPAQHCSGRSIGDACRTLWASWFLEHTLPDNDVFRIYFGGDTGYQFHTTAGSDDDTYPACPAFEQITDKLGAPDLSLLPVSVGATYAYLKSFDILPDGLSPVPRMNDGLTGANHMSASDAVKVFTIMQRSSSKRVPVAMGIHWGTFVEGMGEVVDTMTTLEKACQAHQVDYARALHTKPLHPTFALVHHGQSISLPR</sequence>
<organism evidence="2 3">
    <name type="scientific">Malassezia pachydermatis</name>
    <dbReference type="NCBI Taxonomy" id="77020"/>
    <lineage>
        <taxon>Eukaryota</taxon>
        <taxon>Fungi</taxon>
        <taxon>Dikarya</taxon>
        <taxon>Basidiomycota</taxon>
        <taxon>Ustilaginomycotina</taxon>
        <taxon>Malasseziomycetes</taxon>
        <taxon>Malasseziales</taxon>
        <taxon>Malasseziaceae</taxon>
        <taxon>Malassezia</taxon>
    </lineage>
</organism>
<comment type="caution">
    <text evidence="2">The sequence shown here is derived from an EMBL/GenBank/DDBJ whole genome shotgun (WGS) entry which is preliminary data.</text>
</comment>
<evidence type="ECO:0000313" key="2">
    <source>
        <dbReference type="EMBL" id="KOS14373.1"/>
    </source>
</evidence>
<dbReference type="InterPro" id="IPR036866">
    <property type="entry name" value="RibonucZ/Hydroxyglut_hydro"/>
</dbReference>
<dbReference type="Gene3D" id="3.60.15.10">
    <property type="entry name" value="Ribonuclease Z/Hydroxyacylglutathione hydrolase-like"/>
    <property type="match status" value="1"/>
</dbReference>
<accession>A0A0M9VPF3</accession>
<dbReference type="PANTHER" id="PTHR15032:SF27">
    <property type="entry name" value="N-ACYL-PHOSPHATIDYLETHANOLAMINE-HYDROLYZING PHOSPHOLIPASE D"/>
    <property type="match status" value="1"/>
</dbReference>
<dbReference type="EMBL" id="LGAV01000004">
    <property type="protein sequence ID" value="KOS14373.1"/>
    <property type="molecule type" value="Genomic_DNA"/>
</dbReference>
<name>A0A0M9VPF3_9BASI</name>
<dbReference type="SUPFAM" id="SSF56281">
    <property type="entry name" value="Metallo-hydrolase/oxidoreductase"/>
    <property type="match status" value="1"/>
</dbReference>